<dbReference type="EMBL" id="ML987194">
    <property type="protein sequence ID" value="KAF2249947.1"/>
    <property type="molecule type" value="Genomic_DNA"/>
</dbReference>
<dbReference type="OrthoDB" id="1535081at2759"/>
<dbReference type="GO" id="GO:0046983">
    <property type="term" value="F:protein dimerization activity"/>
    <property type="evidence" value="ECO:0007669"/>
    <property type="project" value="InterPro"/>
</dbReference>
<dbReference type="GeneID" id="54582145"/>
<sequence length="174" mass="18930">MIGGRYKVHGLPPNLQRCIDSVSMNLPNGTKELLEKVHRLGQEHRHDDDASRRNLLREVNKLSLALETPAEAVLRIAWVQNATQATVRVATDLNIFHHLSGGPKGSADLAALTGAEQTLIIRIMNQLTAVGVVAQISSDIFATTSLSQALTKSSFSAAVPCLYFLISEHCHATR</sequence>
<dbReference type="Gene3D" id="1.10.10.10">
    <property type="entry name" value="Winged helix-like DNA-binding domain superfamily/Winged helix DNA-binding domain"/>
    <property type="match status" value="1"/>
</dbReference>
<dbReference type="PANTHER" id="PTHR43712">
    <property type="entry name" value="PUTATIVE (AFU_ORTHOLOGUE AFUA_4G14580)-RELATED"/>
    <property type="match status" value="1"/>
</dbReference>
<evidence type="ECO:0008006" key="3">
    <source>
        <dbReference type="Google" id="ProtNLM"/>
    </source>
</evidence>
<protein>
    <recommendedName>
        <fullName evidence="3">O-methyltransferase domain-containing protein</fullName>
    </recommendedName>
</protein>
<dbReference type="AlphaFoldDB" id="A0A6A6IIE0"/>
<dbReference type="PANTHER" id="PTHR43712:SF1">
    <property type="entry name" value="HYPOTHETICAL O-METHYLTRANSFERASE (EUROFUNG)-RELATED"/>
    <property type="match status" value="1"/>
</dbReference>
<accession>A0A6A6IIE0</accession>
<dbReference type="InterPro" id="IPR036388">
    <property type="entry name" value="WH-like_DNA-bd_sf"/>
</dbReference>
<dbReference type="Proteomes" id="UP000800094">
    <property type="component" value="Unassembled WGS sequence"/>
</dbReference>
<evidence type="ECO:0000313" key="1">
    <source>
        <dbReference type="EMBL" id="KAF2249947.1"/>
    </source>
</evidence>
<reference evidence="1" key="1">
    <citation type="journal article" date="2020" name="Stud. Mycol.">
        <title>101 Dothideomycetes genomes: a test case for predicting lifestyles and emergence of pathogens.</title>
        <authorList>
            <person name="Haridas S."/>
            <person name="Albert R."/>
            <person name="Binder M."/>
            <person name="Bloem J."/>
            <person name="Labutti K."/>
            <person name="Salamov A."/>
            <person name="Andreopoulos B."/>
            <person name="Baker S."/>
            <person name="Barry K."/>
            <person name="Bills G."/>
            <person name="Bluhm B."/>
            <person name="Cannon C."/>
            <person name="Castanera R."/>
            <person name="Culley D."/>
            <person name="Daum C."/>
            <person name="Ezra D."/>
            <person name="Gonzalez J."/>
            <person name="Henrissat B."/>
            <person name="Kuo A."/>
            <person name="Liang C."/>
            <person name="Lipzen A."/>
            <person name="Lutzoni F."/>
            <person name="Magnuson J."/>
            <person name="Mondo S."/>
            <person name="Nolan M."/>
            <person name="Ohm R."/>
            <person name="Pangilinan J."/>
            <person name="Park H.-J."/>
            <person name="Ramirez L."/>
            <person name="Alfaro M."/>
            <person name="Sun H."/>
            <person name="Tritt A."/>
            <person name="Yoshinaga Y."/>
            <person name="Zwiers L.-H."/>
            <person name="Turgeon B."/>
            <person name="Goodwin S."/>
            <person name="Spatafora J."/>
            <person name="Crous P."/>
            <person name="Grigoriev I."/>
        </authorList>
    </citation>
    <scope>NUCLEOTIDE SEQUENCE</scope>
    <source>
        <strain evidence="1">CBS 122368</strain>
    </source>
</reference>
<dbReference type="SUPFAM" id="SSF46785">
    <property type="entry name" value="Winged helix' DNA-binding domain"/>
    <property type="match status" value="1"/>
</dbReference>
<dbReference type="RefSeq" id="XP_033684951.1">
    <property type="nucleotide sequence ID" value="XM_033828815.1"/>
</dbReference>
<dbReference type="InterPro" id="IPR036390">
    <property type="entry name" value="WH_DNA-bd_sf"/>
</dbReference>
<name>A0A6A6IIE0_9PLEO</name>
<evidence type="ECO:0000313" key="2">
    <source>
        <dbReference type="Proteomes" id="UP000800094"/>
    </source>
</evidence>
<gene>
    <name evidence="1" type="ORF">BU26DRAFT_518443</name>
</gene>
<organism evidence="1 2">
    <name type="scientific">Trematosphaeria pertusa</name>
    <dbReference type="NCBI Taxonomy" id="390896"/>
    <lineage>
        <taxon>Eukaryota</taxon>
        <taxon>Fungi</taxon>
        <taxon>Dikarya</taxon>
        <taxon>Ascomycota</taxon>
        <taxon>Pezizomycotina</taxon>
        <taxon>Dothideomycetes</taxon>
        <taxon>Pleosporomycetidae</taxon>
        <taxon>Pleosporales</taxon>
        <taxon>Massarineae</taxon>
        <taxon>Trematosphaeriaceae</taxon>
        <taxon>Trematosphaeria</taxon>
    </lineage>
</organism>
<keyword evidence="2" id="KW-1185">Reference proteome</keyword>
<proteinExistence type="predicted"/>